<dbReference type="Gramene" id="KVH96792">
    <property type="protein sequence ID" value="KVH96792"/>
    <property type="gene ID" value="Ccrd_001115"/>
</dbReference>
<gene>
    <name evidence="2" type="ORF">Ccrd_001115</name>
</gene>
<sequence>MAIRATIAAAFGPSHLIPMLILFLLLGTTPFTGAVEQKKTMDRKQIQDCGEMVSRSQCVRTTNCRWCRSDALDDACFSKSESSRLPSHIFTC</sequence>
<reference evidence="2 3" key="1">
    <citation type="journal article" date="2016" name="Sci. Rep.">
        <title>The genome sequence of the outbreeding globe artichoke constructed de novo incorporating a phase-aware low-pass sequencing strategy of F1 progeny.</title>
        <authorList>
            <person name="Scaglione D."/>
            <person name="Reyes-Chin-Wo S."/>
            <person name="Acquadro A."/>
            <person name="Froenicke L."/>
            <person name="Portis E."/>
            <person name="Beitel C."/>
            <person name="Tirone M."/>
            <person name="Mauro R."/>
            <person name="Lo Monaco A."/>
            <person name="Mauromicale G."/>
            <person name="Faccioli P."/>
            <person name="Cattivelli L."/>
            <person name="Rieseberg L."/>
            <person name="Michelmore R."/>
            <person name="Lanteri S."/>
        </authorList>
    </citation>
    <scope>NUCLEOTIDE SEQUENCE [LARGE SCALE GENOMIC DNA]</scope>
    <source>
        <strain evidence="2">2C</strain>
    </source>
</reference>
<keyword evidence="1" id="KW-0472">Membrane</keyword>
<protein>
    <submittedName>
        <fullName evidence="2">Uncharacterized protein</fullName>
    </submittedName>
</protein>
<dbReference type="OMA" id="DDSCFAR"/>
<dbReference type="PANTHER" id="PTHR36896">
    <property type="entry name" value="OS01G0729500 PROTEIN"/>
    <property type="match status" value="1"/>
</dbReference>
<evidence type="ECO:0000313" key="3">
    <source>
        <dbReference type="Proteomes" id="UP000243975"/>
    </source>
</evidence>
<feature type="transmembrane region" description="Helical" evidence="1">
    <location>
        <begin position="16"/>
        <end position="35"/>
    </location>
</feature>
<evidence type="ECO:0000256" key="1">
    <source>
        <dbReference type="SAM" id="Phobius"/>
    </source>
</evidence>
<dbReference type="Proteomes" id="UP000243975">
    <property type="component" value="Unassembled WGS sequence"/>
</dbReference>
<keyword evidence="3" id="KW-1185">Reference proteome</keyword>
<keyword evidence="1" id="KW-1133">Transmembrane helix</keyword>
<name>A0A118JXX4_CYNCS</name>
<proteinExistence type="predicted"/>
<dbReference type="EMBL" id="LEKV01004189">
    <property type="protein sequence ID" value="KVH96792.1"/>
    <property type="molecule type" value="Genomic_DNA"/>
</dbReference>
<dbReference type="AlphaFoldDB" id="A0A118JXX4"/>
<organism evidence="2 3">
    <name type="scientific">Cynara cardunculus var. scolymus</name>
    <name type="common">Globe artichoke</name>
    <name type="synonym">Cynara scolymus</name>
    <dbReference type="NCBI Taxonomy" id="59895"/>
    <lineage>
        <taxon>Eukaryota</taxon>
        <taxon>Viridiplantae</taxon>
        <taxon>Streptophyta</taxon>
        <taxon>Embryophyta</taxon>
        <taxon>Tracheophyta</taxon>
        <taxon>Spermatophyta</taxon>
        <taxon>Magnoliopsida</taxon>
        <taxon>eudicotyledons</taxon>
        <taxon>Gunneridae</taxon>
        <taxon>Pentapetalae</taxon>
        <taxon>asterids</taxon>
        <taxon>campanulids</taxon>
        <taxon>Asterales</taxon>
        <taxon>Asteraceae</taxon>
        <taxon>Carduoideae</taxon>
        <taxon>Cardueae</taxon>
        <taxon>Carduinae</taxon>
        <taxon>Cynara</taxon>
    </lineage>
</organism>
<keyword evidence="1" id="KW-0812">Transmembrane</keyword>
<comment type="caution">
    <text evidence="2">The sequence shown here is derived from an EMBL/GenBank/DDBJ whole genome shotgun (WGS) entry which is preliminary data.</text>
</comment>
<evidence type="ECO:0000313" key="2">
    <source>
        <dbReference type="EMBL" id="KVH96792.1"/>
    </source>
</evidence>
<accession>A0A118JXX4</accession>
<dbReference type="PANTHER" id="PTHR36896:SF2">
    <property type="entry name" value="OS01G0729500 PROTEIN"/>
    <property type="match status" value="1"/>
</dbReference>